<dbReference type="GO" id="GO:0005576">
    <property type="term" value="C:extracellular region"/>
    <property type="evidence" value="ECO:0007669"/>
    <property type="project" value="UniProtKB-SubCell"/>
</dbReference>
<dbReference type="GO" id="GO:0030245">
    <property type="term" value="P:cellulose catabolic process"/>
    <property type="evidence" value="ECO:0007669"/>
    <property type="project" value="UniProtKB-UniRule"/>
</dbReference>
<keyword evidence="3" id="KW-0732">Signal</keyword>
<dbReference type="GO" id="GO:0008810">
    <property type="term" value="F:cellulase activity"/>
    <property type="evidence" value="ECO:0007669"/>
    <property type="project" value="UniProtKB-UniRule"/>
</dbReference>
<evidence type="ECO:0000313" key="5">
    <source>
        <dbReference type="EMBL" id="KAJ1643759.1"/>
    </source>
</evidence>
<feature type="signal peptide" evidence="3">
    <location>
        <begin position="1"/>
        <end position="24"/>
    </location>
</feature>
<accession>A0A9W7XG15</accession>
<dbReference type="EC" id="1.14.99.56" evidence="2"/>
<feature type="chain" id="PRO_5040857881" description="AA9 family lytic polysaccharide monooxygenase" evidence="3">
    <location>
        <begin position="25"/>
        <end position="241"/>
    </location>
</feature>
<evidence type="ECO:0000313" key="6">
    <source>
        <dbReference type="Proteomes" id="UP001145021"/>
    </source>
</evidence>
<protein>
    <recommendedName>
        <fullName evidence="2">AA9 family lytic polysaccharide monooxygenase</fullName>
        <ecNumber evidence="2">1.14.99.56</ecNumber>
    </recommendedName>
    <alternativeName>
        <fullName evidence="2">Endo-beta-1,4-glucanase</fullName>
    </alternativeName>
    <alternativeName>
        <fullName evidence="2">Glycosyl hydrolase 61 family protein</fullName>
    </alternativeName>
</protein>
<keyword evidence="6" id="KW-1185">Reference proteome</keyword>
<keyword evidence="2" id="KW-0964">Secreted</keyword>
<keyword evidence="2" id="KW-0136">Cellulose degradation</keyword>
<comment type="catalytic activity">
    <reaction evidence="2">
        <text>[(1-&gt;4)-beta-D-glucosyl]n+m + reduced acceptor + O2 = 4-dehydro-beta-D-glucosyl-[(1-&gt;4)-beta-D-glucosyl]n-1 + [(1-&gt;4)-beta-D-glucosyl]m + acceptor + H2O.</text>
        <dbReference type="EC" id="1.14.99.56"/>
    </reaction>
</comment>
<evidence type="ECO:0000256" key="1">
    <source>
        <dbReference type="ARBA" id="ARBA00023157"/>
    </source>
</evidence>
<dbReference type="CDD" id="cd21175">
    <property type="entry name" value="LPMO_AA9"/>
    <property type="match status" value="1"/>
</dbReference>
<keyword evidence="1 2" id="KW-1015">Disulfide bond</keyword>
<comment type="caution">
    <text evidence="5">The sequence shown here is derived from an EMBL/GenBank/DDBJ whole genome shotgun (WGS) entry which is preliminary data.</text>
</comment>
<keyword evidence="2" id="KW-0624">Polysaccharide degradation</keyword>
<dbReference type="GO" id="GO:0030248">
    <property type="term" value="F:cellulose binding"/>
    <property type="evidence" value="ECO:0007669"/>
    <property type="project" value="UniProtKB-UniRule"/>
</dbReference>
<dbReference type="Proteomes" id="UP001145021">
    <property type="component" value="Unassembled WGS sequence"/>
</dbReference>
<evidence type="ECO:0000256" key="3">
    <source>
        <dbReference type="SAM" id="SignalP"/>
    </source>
</evidence>
<comment type="function">
    <text evidence="2">Lytic polysaccharide monooxygenase (LMPO) that depolymerizes crystalline and amorphous polysaccharides via the oxidation of scissile alpha- or beta-(1-4)-glycosidic bonds, yielding C1 and/or C4 oxidation products. Catalysis by LPMOs requires the reduction of the active-site copper from Cu(II) to Cu(I) by a reducing agent and H(2)O(2) or O(2) as a cosubstrate.</text>
</comment>
<evidence type="ECO:0000259" key="4">
    <source>
        <dbReference type="Pfam" id="PF03443"/>
    </source>
</evidence>
<sequence>MALSSFILVIAAFCLVLLSFGVQAHTYLSNLSINGTRLPFGRCIRPLSASRRTFPVQDLSSPDLRCRTTDMSPSATDTCGILAGSTITVEWHHQGDQGEVISASHKGPCLVYMAPLESNGEGNVWFKIFEDGYDATNKQWCVDKLIKNGGKLGVVIPRDIRAGGYLLRTEIMALHNARDVGGMQDYANCAQLQVAGNGKKTPRGVAIPGVYKADDPGILINIYKKMEKYAIPGPPVLYKGE</sequence>
<dbReference type="InterPro" id="IPR005103">
    <property type="entry name" value="AA9_LPMO"/>
</dbReference>
<comment type="subcellular location">
    <subcellularLocation>
        <location evidence="2">Secreted</location>
    </subcellularLocation>
</comment>
<dbReference type="Pfam" id="PF03443">
    <property type="entry name" value="AA9"/>
    <property type="match status" value="1"/>
</dbReference>
<proteinExistence type="predicted"/>
<organism evidence="5 6">
    <name type="scientific">Coemansia asiatica</name>
    <dbReference type="NCBI Taxonomy" id="1052880"/>
    <lineage>
        <taxon>Eukaryota</taxon>
        <taxon>Fungi</taxon>
        <taxon>Fungi incertae sedis</taxon>
        <taxon>Zoopagomycota</taxon>
        <taxon>Kickxellomycotina</taxon>
        <taxon>Kickxellomycetes</taxon>
        <taxon>Kickxellales</taxon>
        <taxon>Kickxellaceae</taxon>
        <taxon>Coemansia</taxon>
    </lineage>
</organism>
<reference evidence="5" key="1">
    <citation type="submission" date="2022-07" db="EMBL/GenBank/DDBJ databases">
        <title>Phylogenomic reconstructions and comparative analyses of Kickxellomycotina fungi.</title>
        <authorList>
            <person name="Reynolds N.K."/>
            <person name="Stajich J.E."/>
            <person name="Barry K."/>
            <person name="Grigoriev I.V."/>
            <person name="Crous P."/>
            <person name="Smith M.E."/>
        </authorList>
    </citation>
    <scope>NUCLEOTIDE SEQUENCE</scope>
    <source>
        <strain evidence="5">NBRC 105413</strain>
    </source>
</reference>
<feature type="domain" description="Auxiliary Activity family 9 catalytic" evidence="4">
    <location>
        <begin position="25"/>
        <end position="227"/>
    </location>
</feature>
<dbReference type="InterPro" id="IPR049892">
    <property type="entry name" value="AA9"/>
</dbReference>
<dbReference type="PANTHER" id="PTHR33353">
    <property type="entry name" value="PUTATIVE (AFU_ORTHOLOGUE AFUA_1G12560)-RELATED"/>
    <property type="match status" value="1"/>
</dbReference>
<gene>
    <name evidence="5" type="ORF">LPJ64_004498</name>
</gene>
<dbReference type="EMBL" id="JANBOH010000223">
    <property type="protein sequence ID" value="KAJ1643759.1"/>
    <property type="molecule type" value="Genomic_DNA"/>
</dbReference>
<name>A0A9W7XG15_9FUNG</name>
<comment type="domain">
    <text evidence="2">Has a modular structure: an endo-beta-1,4-glucanase catalytic module at the N-terminus, a linker rich in serines and threonines, and a C-terminal carbohydrate-binding module (CBM).</text>
</comment>
<keyword evidence="2" id="KW-0119">Carbohydrate metabolism</keyword>
<dbReference type="Gene3D" id="2.70.50.70">
    <property type="match status" value="1"/>
</dbReference>
<dbReference type="AlphaFoldDB" id="A0A9W7XG15"/>
<evidence type="ECO:0000256" key="2">
    <source>
        <dbReference type="RuleBase" id="RU368122"/>
    </source>
</evidence>
<dbReference type="PANTHER" id="PTHR33353:SF32">
    <property type="entry name" value="ENDO-BETA-1,4-GLUCANASE D"/>
    <property type="match status" value="1"/>
</dbReference>